<dbReference type="AlphaFoldDB" id="A0A9D2KJS4"/>
<protein>
    <recommendedName>
        <fullName evidence="9">Protein translocase subunit SecE</fullName>
    </recommendedName>
</protein>
<evidence type="ECO:0000256" key="4">
    <source>
        <dbReference type="ARBA" id="ARBA00022692"/>
    </source>
</evidence>
<evidence type="ECO:0000256" key="6">
    <source>
        <dbReference type="ARBA" id="ARBA00022989"/>
    </source>
</evidence>
<dbReference type="GO" id="GO:0043952">
    <property type="term" value="P:protein transport by the Sec complex"/>
    <property type="evidence" value="ECO:0007669"/>
    <property type="project" value="UniProtKB-UniRule"/>
</dbReference>
<comment type="similarity">
    <text evidence="9">Belongs to the SecE/SEC61-gamma family.</text>
</comment>
<comment type="caution">
    <text evidence="11">The sequence shown here is derived from an EMBL/GenBank/DDBJ whole genome shotgun (WGS) entry which is preliminary data.</text>
</comment>
<dbReference type="PANTHER" id="PTHR33910">
    <property type="entry name" value="PROTEIN TRANSLOCASE SUBUNIT SECE"/>
    <property type="match status" value="1"/>
</dbReference>
<comment type="subcellular location">
    <subcellularLocation>
        <location evidence="9">Cell membrane</location>
        <topology evidence="9">Single-pass membrane protein</topology>
    </subcellularLocation>
    <subcellularLocation>
        <location evidence="1">Membrane</location>
    </subcellularLocation>
</comment>
<keyword evidence="4 9" id="KW-0812">Transmembrane</keyword>
<organism evidence="11 12">
    <name type="scientific">Candidatus Mailhella merdigallinarum</name>
    <dbReference type="NCBI Taxonomy" id="2838658"/>
    <lineage>
        <taxon>Bacteria</taxon>
        <taxon>Pseudomonadati</taxon>
        <taxon>Thermodesulfobacteriota</taxon>
        <taxon>Desulfovibrionia</taxon>
        <taxon>Desulfovibrionales</taxon>
        <taxon>Desulfovibrionaceae</taxon>
        <taxon>Mailhella</taxon>
    </lineage>
</organism>
<dbReference type="InterPro" id="IPR001901">
    <property type="entry name" value="Translocase_SecE/Sec61-g"/>
</dbReference>
<proteinExistence type="inferred from homology"/>
<keyword evidence="7 9" id="KW-0811">Translocation</keyword>
<keyword evidence="5 9" id="KW-0653">Protein transport</keyword>
<feature type="transmembrane region" description="Helical" evidence="9">
    <location>
        <begin position="77"/>
        <end position="105"/>
    </location>
</feature>
<evidence type="ECO:0000256" key="5">
    <source>
        <dbReference type="ARBA" id="ARBA00022927"/>
    </source>
</evidence>
<accession>A0A9D2KJS4</accession>
<reference evidence="11" key="1">
    <citation type="journal article" date="2021" name="PeerJ">
        <title>Extensive microbial diversity within the chicken gut microbiome revealed by metagenomics and culture.</title>
        <authorList>
            <person name="Gilroy R."/>
            <person name="Ravi A."/>
            <person name="Getino M."/>
            <person name="Pursley I."/>
            <person name="Horton D.L."/>
            <person name="Alikhan N.F."/>
            <person name="Baker D."/>
            <person name="Gharbi K."/>
            <person name="Hall N."/>
            <person name="Watson M."/>
            <person name="Adriaenssens E.M."/>
            <person name="Foster-Nyarko E."/>
            <person name="Jarju S."/>
            <person name="Secka A."/>
            <person name="Antonio M."/>
            <person name="Oren A."/>
            <person name="Chaudhuri R.R."/>
            <person name="La Ragione R."/>
            <person name="Hildebrand F."/>
            <person name="Pallen M.J."/>
        </authorList>
    </citation>
    <scope>NUCLEOTIDE SEQUENCE</scope>
    <source>
        <strain evidence="11">CHK186-16707</strain>
    </source>
</reference>
<dbReference type="PANTHER" id="PTHR33910:SF1">
    <property type="entry name" value="PROTEIN TRANSLOCASE SUBUNIT SECE"/>
    <property type="match status" value="1"/>
</dbReference>
<comment type="subunit">
    <text evidence="9">Component of the Sec protein translocase complex. Heterotrimer consisting of SecY, SecE and SecG subunits. The heterotrimers can form oligomers, although 1 heterotrimer is thought to be able to translocate proteins. Interacts with the ribosome. Interacts with SecDF, and other proteins may be involved. Interacts with SecA.</text>
</comment>
<dbReference type="Gene3D" id="1.20.5.1030">
    <property type="entry name" value="Preprotein translocase secy subunit"/>
    <property type="match status" value="1"/>
</dbReference>
<comment type="function">
    <text evidence="9">Essential subunit of the Sec protein translocation channel SecYEG. Clamps together the 2 halves of SecY. May contact the channel plug during translocation.</text>
</comment>
<dbReference type="PRINTS" id="PR01650">
    <property type="entry name" value="SECETRNLCASE"/>
</dbReference>
<dbReference type="EMBL" id="DXAN01000006">
    <property type="protein sequence ID" value="HJA08174.1"/>
    <property type="molecule type" value="Genomic_DNA"/>
</dbReference>
<dbReference type="Proteomes" id="UP000824225">
    <property type="component" value="Unassembled WGS sequence"/>
</dbReference>
<evidence type="ECO:0000313" key="11">
    <source>
        <dbReference type="EMBL" id="HJA08174.1"/>
    </source>
</evidence>
<evidence type="ECO:0000256" key="9">
    <source>
        <dbReference type="HAMAP-Rule" id="MF_00422"/>
    </source>
</evidence>
<feature type="compositionally biased region" description="Low complexity" evidence="10">
    <location>
        <begin position="7"/>
        <end position="24"/>
    </location>
</feature>
<dbReference type="InterPro" id="IPR005807">
    <property type="entry name" value="SecE_bac"/>
</dbReference>
<dbReference type="GO" id="GO:0009306">
    <property type="term" value="P:protein secretion"/>
    <property type="evidence" value="ECO:0007669"/>
    <property type="project" value="UniProtKB-UniRule"/>
</dbReference>
<reference evidence="11" key="2">
    <citation type="submission" date="2021-04" db="EMBL/GenBank/DDBJ databases">
        <authorList>
            <person name="Gilroy R."/>
        </authorList>
    </citation>
    <scope>NUCLEOTIDE SEQUENCE</scope>
    <source>
        <strain evidence="11">CHK186-16707</strain>
    </source>
</reference>
<dbReference type="HAMAP" id="MF_00422">
    <property type="entry name" value="SecE"/>
    <property type="match status" value="1"/>
</dbReference>
<evidence type="ECO:0000313" key="12">
    <source>
        <dbReference type="Proteomes" id="UP000824225"/>
    </source>
</evidence>
<dbReference type="InterPro" id="IPR038379">
    <property type="entry name" value="SecE_sf"/>
</dbReference>
<dbReference type="NCBIfam" id="TIGR00964">
    <property type="entry name" value="secE_bact"/>
    <property type="match status" value="1"/>
</dbReference>
<dbReference type="GO" id="GO:0006605">
    <property type="term" value="P:protein targeting"/>
    <property type="evidence" value="ECO:0007669"/>
    <property type="project" value="UniProtKB-UniRule"/>
</dbReference>
<keyword evidence="3 9" id="KW-1003">Cell membrane</keyword>
<evidence type="ECO:0000256" key="7">
    <source>
        <dbReference type="ARBA" id="ARBA00023010"/>
    </source>
</evidence>
<dbReference type="GO" id="GO:0008320">
    <property type="term" value="F:protein transmembrane transporter activity"/>
    <property type="evidence" value="ECO:0007669"/>
    <property type="project" value="UniProtKB-UniRule"/>
</dbReference>
<dbReference type="GO" id="GO:0005886">
    <property type="term" value="C:plasma membrane"/>
    <property type="evidence" value="ECO:0007669"/>
    <property type="project" value="UniProtKB-SubCell"/>
</dbReference>
<evidence type="ECO:0000256" key="2">
    <source>
        <dbReference type="ARBA" id="ARBA00022448"/>
    </source>
</evidence>
<keyword evidence="6 9" id="KW-1133">Transmembrane helix</keyword>
<sequence>MSKKQGTDAAPAAPEAKTTAPAPKAAKRDAASSSGAGETKGGLGARIREFRDYLVLSRVELRKVSWPNWKETRATSLVVLGFVAVMAVLLGVVDLILSGLVRFILS</sequence>
<keyword evidence="8 9" id="KW-0472">Membrane</keyword>
<feature type="region of interest" description="Disordered" evidence="10">
    <location>
        <begin position="1"/>
        <end position="41"/>
    </location>
</feature>
<name>A0A9D2KJS4_9BACT</name>
<keyword evidence="2 9" id="KW-0813">Transport</keyword>
<gene>
    <name evidence="9 11" type="primary">secE</name>
    <name evidence="11" type="ORF">H9962_03150</name>
</gene>
<evidence type="ECO:0000256" key="1">
    <source>
        <dbReference type="ARBA" id="ARBA00004370"/>
    </source>
</evidence>
<dbReference type="Pfam" id="PF00584">
    <property type="entry name" value="SecE"/>
    <property type="match status" value="1"/>
</dbReference>
<evidence type="ECO:0000256" key="10">
    <source>
        <dbReference type="SAM" id="MobiDB-lite"/>
    </source>
</evidence>
<evidence type="ECO:0000256" key="3">
    <source>
        <dbReference type="ARBA" id="ARBA00022475"/>
    </source>
</evidence>
<dbReference type="GO" id="GO:0065002">
    <property type="term" value="P:intracellular protein transmembrane transport"/>
    <property type="evidence" value="ECO:0007669"/>
    <property type="project" value="UniProtKB-UniRule"/>
</dbReference>
<evidence type="ECO:0000256" key="8">
    <source>
        <dbReference type="ARBA" id="ARBA00023136"/>
    </source>
</evidence>